<name>A0A8J5N4W1_HOMAM</name>
<reference evidence="1" key="1">
    <citation type="journal article" date="2021" name="Sci. Adv.">
        <title>The American lobster genome reveals insights on longevity, neural, and immune adaptations.</title>
        <authorList>
            <person name="Polinski J.M."/>
            <person name="Zimin A.V."/>
            <person name="Clark K.F."/>
            <person name="Kohn A.B."/>
            <person name="Sadowski N."/>
            <person name="Timp W."/>
            <person name="Ptitsyn A."/>
            <person name="Khanna P."/>
            <person name="Romanova D.Y."/>
            <person name="Williams P."/>
            <person name="Greenwood S.J."/>
            <person name="Moroz L.L."/>
            <person name="Walt D.R."/>
            <person name="Bodnar A.G."/>
        </authorList>
    </citation>
    <scope>NUCLEOTIDE SEQUENCE</scope>
    <source>
        <strain evidence="1">GMGI-L3</strain>
    </source>
</reference>
<dbReference type="Proteomes" id="UP000747542">
    <property type="component" value="Unassembled WGS sequence"/>
</dbReference>
<protein>
    <submittedName>
        <fullName evidence="1">Protein FAM200B-like</fullName>
    </submittedName>
</protein>
<keyword evidence="2" id="KW-1185">Reference proteome</keyword>
<evidence type="ECO:0000313" key="1">
    <source>
        <dbReference type="EMBL" id="KAG7173451.1"/>
    </source>
</evidence>
<evidence type="ECO:0000313" key="2">
    <source>
        <dbReference type="Proteomes" id="UP000747542"/>
    </source>
</evidence>
<dbReference type="PANTHER" id="PTHR45913:SF22">
    <property type="entry name" value="SCAN BOX DOMAIN-CONTAINING PROTEIN"/>
    <property type="match status" value="1"/>
</dbReference>
<dbReference type="AlphaFoldDB" id="A0A8J5N4W1"/>
<accession>A0A8J5N4W1</accession>
<dbReference type="PANTHER" id="PTHR45913">
    <property type="entry name" value="EPM2A-INTERACTING PROTEIN 1"/>
    <property type="match status" value="1"/>
</dbReference>
<sequence>MMHKMNSVHAKKKVRQYSDEYLLFGFIPATHDERLPFCLLCHQCLTNESMKRGRLENHLKAKHSIHVNSKLEYFKSLKEKFEKRSTINSLFSARSASKDRGLEASYEISLLIAKCGKNHTIGENLIKPAISTFLKVVLEKDDQDLKSMPLSNNTIPMENIISCAADGAPVMMGKKNGVLKLLKDDNPQMLLVHCVIHRQNLVSKKVSPVLNETLNAVIKCINTIKANAKCELDGKALVSYLADIFEKLNVLNKELQGTNMTLVNSKAKIFGFISFLELSQENISVKKFEQFYWLNKFEVTDATCLVIVEHLKIMVSDFNFRFSDLKEINYPSWMTQPMLVDLSDVTMEYQGELSELQNDDSIKALFKIKRTMMW</sequence>
<organism evidence="1 2">
    <name type="scientific">Homarus americanus</name>
    <name type="common">American lobster</name>
    <dbReference type="NCBI Taxonomy" id="6706"/>
    <lineage>
        <taxon>Eukaryota</taxon>
        <taxon>Metazoa</taxon>
        <taxon>Ecdysozoa</taxon>
        <taxon>Arthropoda</taxon>
        <taxon>Crustacea</taxon>
        <taxon>Multicrustacea</taxon>
        <taxon>Malacostraca</taxon>
        <taxon>Eumalacostraca</taxon>
        <taxon>Eucarida</taxon>
        <taxon>Decapoda</taxon>
        <taxon>Pleocyemata</taxon>
        <taxon>Astacidea</taxon>
        <taxon>Nephropoidea</taxon>
        <taxon>Nephropidae</taxon>
        <taxon>Homarus</taxon>
    </lineage>
</organism>
<feature type="non-terminal residue" evidence="1">
    <location>
        <position position="374"/>
    </location>
</feature>
<proteinExistence type="predicted"/>
<comment type="caution">
    <text evidence="1">The sequence shown here is derived from an EMBL/GenBank/DDBJ whole genome shotgun (WGS) entry which is preliminary data.</text>
</comment>
<gene>
    <name evidence="1" type="primary">FAM200B-L</name>
    <name evidence="1" type="ORF">Hamer_G023907</name>
</gene>
<dbReference type="EMBL" id="JAHLQT010009838">
    <property type="protein sequence ID" value="KAG7173451.1"/>
    <property type="molecule type" value="Genomic_DNA"/>
</dbReference>